<proteinExistence type="predicted"/>
<reference evidence="1" key="1">
    <citation type="submission" date="2020-04" db="EMBL/GenBank/DDBJ databases">
        <authorList>
            <person name="Broberg M."/>
        </authorList>
    </citation>
    <scope>NUCLEOTIDE SEQUENCE</scope>
</reference>
<name>A0ACA9UMI5_BIOOC</name>
<dbReference type="EMBL" id="CADEHS020000552">
    <property type="protein sequence ID" value="CAG9953987.1"/>
    <property type="molecule type" value="Genomic_DNA"/>
</dbReference>
<organism evidence="1 2">
    <name type="scientific">Clonostachys rosea f. rosea IK726</name>
    <dbReference type="NCBI Taxonomy" id="1349383"/>
    <lineage>
        <taxon>Eukaryota</taxon>
        <taxon>Fungi</taxon>
        <taxon>Dikarya</taxon>
        <taxon>Ascomycota</taxon>
        <taxon>Pezizomycotina</taxon>
        <taxon>Sordariomycetes</taxon>
        <taxon>Hypocreomycetidae</taxon>
        <taxon>Hypocreales</taxon>
        <taxon>Bionectriaceae</taxon>
        <taxon>Clonostachys</taxon>
    </lineage>
</organism>
<dbReference type="Proteomes" id="UP000836387">
    <property type="component" value="Unassembled WGS sequence"/>
</dbReference>
<gene>
    <name evidence="1" type="ORF">CRV2_00018817</name>
</gene>
<accession>A0ACA9UMI5</accession>
<keyword evidence="2" id="KW-1185">Reference proteome</keyword>
<evidence type="ECO:0000313" key="1">
    <source>
        <dbReference type="EMBL" id="CAG9953987.1"/>
    </source>
</evidence>
<protein>
    <submittedName>
        <fullName evidence="1">Uncharacterized protein</fullName>
    </submittedName>
</protein>
<sequence length="143" mass="16194">MRDRERPAAESLRKAVNVRLGDALKDPQAKAPGRPLTTHYSSVQQKVHFMDTHGIQKSVVSLANPWLNFLDASESPSIAKKINEEFSDLCGQYPRRLFYFAALPLTASLEDIQSSIEHVRSLKYFNGLELGNLRWRINRTIAA</sequence>
<reference evidence="1" key="2">
    <citation type="submission" date="2021-10" db="EMBL/GenBank/DDBJ databases">
        <authorList>
            <person name="Piombo E."/>
        </authorList>
    </citation>
    <scope>NUCLEOTIDE SEQUENCE</scope>
</reference>
<comment type="caution">
    <text evidence="1">The sequence shown here is derived from an EMBL/GenBank/DDBJ whole genome shotgun (WGS) entry which is preliminary data.</text>
</comment>
<evidence type="ECO:0000313" key="2">
    <source>
        <dbReference type="Proteomes" id="UP000836387"/>
    </source>
</evidence>